<keyword evidence="1" id="KW-0560">Oxidoreductase</keyword>
<evidence type="ECO:0000313" key="2">
    <source>
        <dbReference type="EMBL" id="GAE91483.1"/>
    </source>
</evidence>
<dbReference type="PANTHER" id="PTHR21256:SF2">
    <property type="entry name" value="HISTIDINE BIOSYNTHESIS TRIFUNCTIONAL PROTEIN"/>
    <property type="match status" value="1"/>
</dbReference>
<accession>W4VFA1</accession>
<dbReference type="PANTHER" id="PTHR21256">
    <property type="entry name" value="HISTIDINOL DEHYDROGENASE HDH"/>
    <property type="match status" value="1"/>
</dbReference>
<dbReference type="STRING" id="1298598.JCM21714_433"/>
<dbReference type="GO" id="GO:0046872">
    <property type="term" value="F:metal ion binding"/>
    <property type="evidence" value="ECO:0007669"/>
    <property type="project" value="InterPro"/>
</dbReference>
<name>W4VFA1_9BACI</name>
<dbReference type="GO" id="GO:0000105">
    <property type="term" value="P:L-histidine biosynthetic process"/>
    <property type="evidence" value="ECO:0007669"/>
    <property type="project" value="TreeGrafter"/>
</dbReference>
<dbReference type="eggNOG" id="COG0141">
    <property type="taxonomic scope" value="Bacteria"/>
</dbReference>
<evidence type="ECO:0000256" key="1">
    <source>
        <dbReference type="ARBA" id="ARBA00023002"/>
    </source>
</evidence>
<proteinExistence type="predicted"/>
<gene>
    <name evidence="2" type="ORF">JCM21714_433</name>
</gene>
<protein>
    <submittedName>
        <fullName evidence="2">Histidinol dehydrogenase</fullName>
    </submittedName>
</protein>
<dbReference type="InterPro" id="IPR016161">
    <property type="entry name" value="Ald_DH/histidinol_DH"/>
</dbReference>
<dbReference type="AlphaFoldDB" id="W4VFA1"/>
<organism evidence="2 3">
    <name type="scientific">Gracilibacillus boraciitolerans JCM 21714</name>
    <dbReference type="NCBI Taxonomy" id="1298598"/>
    <lineage>
        <taxon>Bacteria</taxon>
        <taxon>Bacillati</taxon>
        <taxon>Bacillota</taxon>
        <taxon>Bacilli</taxon>
        <taxon>Bacillales</taxon>
        <taxon>Bacillaceae</taxon>
        <taxon>Gracilibacillus</taxon>
    </lineage>
</organism>
<dbReference type="GO" id="GO:0051287">
    <property type="term" value="F:NAD binding"/>
    <property type="evidence" value="ECO:0007669"/>
    <property type="project" value="InterPro"/>
</dbReference>
<comment type="caution">
    <text evidence="2">The sequence shown here is derived from an EMBL/GenBank/DDBJ whole genome shotgun (WGS) entry which is preliminary data.</text>
</comment>
<dbReference type="Gene3D" id="1.20.5.1300">
    <property type="match status" value="1"/>
</dbReference>
<keyword evidence="3" id="KW-1185">Reference proteome</keyword>
<dbReference type="SUPFAM" id="SSF53720">
    <property type="entry name" value="ALDH-like"/>
    <property type="match status" value="1"/>
</dbReference>
<dbReference type="GO" id="GO:0005829">
    <property type="term" value="C:cytosol"/>
    <property type="evidence" value="ECO:0007669"/>
    <property type="project" value="TreeGrafter"/>
</dbReference>
<reference evidence="2 3" key="1">
    <citation type="journal article" date="2014" name="Genome Announc.">
        <title>Draft Genome Sequence of the Boron-Tolerant and Moderately Halotolerant Bacterium Gracilibacillus boraciitolerans JCM 21714T.</title>
        <authorList>
            <person name="Ahmed I."/>
            <person name="Oshima K."/>
            <person name="Suda W."/>
            <person name="Kitamura K."/>
            <person name="Iida T."/>
            <person name="Ohmori Y."/>
            <person name="Fujiwara T."/>
            <person name="Hattori M."/>
            <person name="Ohkuma M."/>
        </authorList>
    </citation>
    <scope>NUCLEOTIDE SEQUENCE [LARGE SCALE GENOMIC DNA]</scope>
    <source>
        <strain evidence="2 3">JCM 21714</strain>
    </source>
</reference>
<sequence>MPPEHLEIQVTDPLSYLGKVRNAGSVFLGHYTPEALGDYYAGPNHVLPTSGTARFSSGLSVDDFVKKTTYLYYSESALTEAGQDVINIANQEQLEGHGLAISKRLEEK</sequence>
<dbReference type="Gene3D" id="3.40.50.1980">
    <property type="entry name" value="Nitrogenase molybdenum iron protein domain"/>
    <property type="match status" value="1"/>
</dbReference>
<dbReference type="EMBL" id="BAVS01000001">
    <property type="protein sequence ID" value="GAE91483.1"/>
    <property type="molecule type" value="Genomic_DNA"/>
</dbReference>
<dbReference type="Pfam" id="PF00815">
    <property type="entry name" value="Histidinol_dh"/>
    <property type="match status" value="1"/>
</dbReference>
<dbReference type="Proteomes" id="UP000019102">
    <property type="component" value="Unassembled WGS sequence"/>
</dbReference>
<evidence type="ECO:0000313" key="3">
    <source>
        <dbReference type="Proteomes" id="UP000019102"/>
    </source>
</evidence>
<dbReference type="InterPro" id="IPR012131">
    <property type="entry name" value="Hstdl_DH"/>
</dbReference>
<dbReference type="GO" id="GO:0004399">
    <property type="term" value="F:histidinol dehydrogenase activity"/>
    <property type="evidence" value="ECO:0007669"/>
    <property type="project" value="TreeGrafter"/>
</dbReference>